<dbReference type="InterPro" id="IPR002073">
    <property type="entry name" value="PDEase_catalytic_dom"/>
</dbReference>
<dbReference type="InterPro" id="IPR023088">
    <property type="entry name" value="PDEase"/>
</dbReference>
<dbReference type="CDD" id="cd00077">
    <property type="entry name" value="HDc"/>
    <property type="match status" value="1"/>
</dbReference>
<dbReference type="Gene3D" id="1.10.1300.10">
    <property type="entry name" value="3'5'-cyclic nucleotide phosphodiesterase, catalytic domain"/>
    <property type="match status" value="1"/>
</dbReference>
<dbReference type="SUPFAM" id="SSF109604">
    <property type="entry name" value="HD-domain/PDEase-like"/>
    <property type="match status" value="1"/>
</dbReference>
<dbReference type="GO" id="GO:0046872">
    <property type="term" value="F:metal ion binding"/>
    <property type="evidence" value="ECO:0007669"/>
    <property type="project" value="UniProtKB-KW"/>
</dbReference>
<evidence type="ECO:0000313" key="6">
    <source>
        <dbReference type="EMBL" id="CAE8691980.1"/>
    </source>
</evidence>
<comment type="caution">
    <text evidence="6">The sequence shown here is derived from an EMBL/GenBank/DDBJ whole genome shotgun (WGS) entry which is preliminary data.</text>
</comment>
<evidence type="ECO:0000259" key="5">
    <source>
        <dbReference type="PROSITE" id="PS51845"/>
    </source>
</evidence>
<sequence length="190" mass="20648">MPSTHATAVAQLGKWNFNVHTFAGLTQGRCLLGTGLHYGPELLLEAGFDPLSRTLRGFLETIESLYQDVPYHNAAHAADVVNSTMYFLAQDRKVSLTPLEAVPRLAAFMAAIIHDVGHMGRGNRFHVASHDPIVVMYNDQSPLESMHCAIGFMVIQQPHSALLCPRSSGREDISLSTSSLRDGGAGCTIF</sequence>
<feature type="active site" description="Proton donor" evidence="3">
    <location>
        <position position="72"/>
    </location>
</feature>
<evidence type="ECO:0000256" key="4">
    <source>
        <dbReference type="PIRSR" id="PIRSR623088-3"/>
    </source>
</evidence>
<dbReference type="PROSITE" id="PS51845">
    <property type="entry name" value="PDEASE_I_2"/>
    <property type="match status" value="1"/>
</dbReference>
<reference evidence="6" key="1">
    <citation type="submission" date="2021-02" db="EMBL/GenBank/DDBJ databases">
        <authorList>
            <person name="Dougan E. K."/>
            <person name="Rhodes N."/>
            <person name="Thang M."/>
            <person name="Chan C."/>
        </authorList>
    </citation>
    <scope>NUCLEOTIDE SEQUENCE</scope>
</reference>
<name>A0A813K0W2_POLGL</name>
<feature type="binding site" evidence="4">
    <location>
        <position position="76"/>
    </location>
    <ligand>
        <name>Zn(2+)</name>
        <dbReference type="ChEBI" id="CHEBI:29105"/>
        <label>1</label>
    </ligand>
</feature>
<dbReference type="AlphaFoldDB" id="A0A813K0W2"/>
<dbReference type="InterPro" id="IPR023174">
    <property type="entry name" value="PDEase_CS"/>
</dbReference>
<keyword evidence="1 4" id="KW-0479">Metal-binding</keyword>
<feature type="binding site" evidence="4">
    <location>
        <position position="114"/>
    </location>
    <ligand>
        <name>Zn(2+)</name>
        <dbReference type="ChEBI" id="CHEBI:29105"/>
        <label>1</label>
    </ligand>
</feature>
<dbReference type="GO" id="GO:0004114">
    <property type="term" value="F:3',5'-cyclic-nucleotide phosphodiesterase activity"/>
    <property type="evidence" value="ECO:0007669"/>
    <property type="project" value="InterPro"/>
</dbReference>
<dbReference type="GO" id="GO:0007165">
    <property type="term" value="P:signal transduction"/>
    <property type="evidence" value="ECO:0007669"/>
    <property type="project" value="InterPro"/>
</dbReference>
<gene>
    <name evidence="6" type="ORF">PGLA2088_LOCUS27678</name>
</gene>
<organism evidence="6 7">
    <name type="scientific">Polarella glacialis</name>
    <name type="common">Dinoflagellate</name>
    <dbReference type="NCBI Taxonomy" id="89957"/>
    <lineage>
        <taxon>Eukaryota</taxon>
        <taxon>Sar</taxon>
        <taxon>Alveolata</taxon>
        <taxon>Dinophyceae</taxon>
        <taxon>Suessiales</taxon>
        <taxon>Suessiaceae</taxon>
        <taxon>Polarella</taxon>
    </lineage>
</organism>
<dbReference type="Pfam" id="PF00233">
    <property type="entry name" value="PDEase_I"/>
    <property type="match status" value="1"/>
</dbReference>
<dbReference type="Proteomes" id="UP000626109">
    <property type="component" value="Unassembled WGS sequence"/>
</dbReference>
<dbReference type="PRINTS" id="PR00387">
    <property type="entry name" value="PDIESTERASE1"/>
</dbReference>
<dbReference type="EMBL" id="CAJNNW010027554">
    <property type="protein sequence ID" value="CAE8691980.1"/>
    <property type="molecule type" value="Genomic_DNA"/>
</dbReference>
<dbReference type="PANTHER" id="PTHR11347">
    <property type="entry name" value="CYCLIC NUCLEOTIDE PHOSPHODIESTERASE"/>
    <property type="match status" value="1"/>
</dbReference>
<dbReference type="PROSITE" id="PS00126">
    <property type="entry name" value="PDEASE_I_1"/>
    <property type="match status" value="1"/>
</dbReference>
<accession>A0A813K0W2</accession>
<protein>
    <recommendedName>
        <fullName evidence="5">PDEase domain-containing protein</fullName>
    </recommendedName>
</protein>
<evidence type="ECO:0000256" key="2">
    <source>
        <dbReference type="ARBA" id="ARBA00022801"/>
    </source>
</evidence>
<keyword evidence="2" id="KW-0378">Hydrolase</keyword>
<feature type="domain" description="PDEase" evidence="5">
    <location>
        <begin position="1"/>
        <end position="190"/>
    </location>
</feature>
<feature type="binding site" evidence="4">
    <location>
        <position position="115"/>
    </location>
    <ligand>
        <name>Zn(2+)</name>
        <dbReference type="ChEBI" id="CHEBI:29105"/>
        <label>2</label>
    </ligand>
</feature>
<feature type="binding site" evidence="4">
    <location>
        <position position="115"/>
    </location>
    <ligand>
        <name>Zn(2+)</name>
        <dbReference type="ChEBI" id="CHEBI:29105"/>
        <label>1</label>
    </ligand>
</feature>
<proteinExistence type="predicted"/>
<evidence type="ECO:0000313" key="7">
    <source>
        <dbReference type="Proteomes" id="UP000626109"/>
    </source>
</evidence>
<evidence type="ECO:0000256" key="3">
    <source>
        <dbReference type="PIRSR" id="PIRSR623088-1"/>
    </source>
</evidence>
<evidence type="ECO:0000256" key="1">
    <source>
        <dbReference type="ARBA" id="ARBA00022723"/>
    </source>
</evidence>
<dbReference type="InterPro" id="IPR003607">
    <property type="entry name" value="HD/PDEase_dom"/>
</dbReference>
<dbReference type="InterPro" id="IPR036971">
    <property type="entry name" value="PDEase_catalytic_dom_sf"/>
</dbReference>